<evidence type="ECO:0000313" key="1">
    <source>
        <dbReference type="EMBL" id="EKC46652.1"/>
    </source>
</evidence>
<dbReference type="AlphaFoldDB" id="K1RD28"/>
<accession>K1RD28</accession>
<gene>
    <name evidence="1" type="ORF">LEA_19740</name>
</gene>
<proteinExistence type="predicted"/>
<name>K1RD28_9ZZZZ</name>
<comment type="caution">
    <text evidence="1">The sequence shown here is derived from an EMBL/GenBank/DDBJ whole genome shotgun (WGS) entry which is preliminary data.</text>
</comment>
<reference evidence="1" key="1">
    <citation type="journal article" date="2013" name="Environ. Microbiol.">
        <title>Microbiota from the distal guts of lean and obese adolescents exhibit partial functional redundancy besides clear differences in community structure.</title>
        <authorList>
            <person name="Ferrer M."/>
            <person name="Ruiz A."/>
            <person name="Lanza F."/>
            <person name="Haange S.B."/>
            <person name="Oberbach A."/>
            <person name="Till H."/>
            <person name="Bargiela R."/>
            <person name="Campoy C."/>
            <person name="Segura M.T."/>
            <person name="Richter M."/>
            <person name="von Bergen M."/>
            <person name="Seifert J."/>
            <person name="Suarez A."/>
        </authorList>
    </citation>
    <scope>NUCLEOTIDE SEQUENCE</scope>
</reference>
<dbReference type="EMBL" id="AJWY01013571">
    <property type="protein sequence ID" value="EKC46652.1"/>
    <property type="molecule type" value="Genomic_DNA"/>
</dbReference>
<sequence length="49" mass="5846">MLERRKIGVNRITEITKRDILDLFQNGLEIDEFFKPEPLFIIIMVALKK</sequence>
<organism evidence="1">
    <name type="scientific">human gut metagenome</name>
    <dbReference type="NCBI Taxonomy" id="408170"/>
    <lineage>
        <taxon>unclassified sequences</taxon>
        <taxon>metagenomes</taxon>
        <taxon>organismal metagenomes</taxon>
    </lineage>
</organism>
<protein>
    <submittedName>
        <fullName evidence="1">Uncharacterized protein</fullName>
    </submittedName>
</protein>